<protein>
    <submittedName>
        <fullName evidence="2">Uncharacterized protein</fullName>
    </submittedName>
</protein>
<feature type="region of interest" description="Disordered" evidence="1">
    <location>
        <begin position="1"/>
        <end position="24"/>
    </location>
</feature>
<evidence type="ECO:0000256" key="1">
    <source>
        <dbReference type="SAM" id="MobiDB-lite"/>
    </source>
</evidence>
<feature type="region of interest" description="Disordered" evidence="1">
    <location>
        <begin position="130"/>
        <end position="149"/>
    </location>
</feature>
<evidence type="ECO:0000313" key="3">
    <source>
        <dbReference type="Proteomes" id="UP000800038"/>
    </source>
</evidence>
<name>A0A6A5S576_9PLEO</name>
<dbReference type="Proteomes" id="UP000800038">
    <property type="component" value="Unassembled WGS sequence"/>
</dbReference>
<reference evidence="2" key="1">
    <citation type="journal article" date="2020" name="Stud. Mycol.">
        <title>101 Dothideomycetes genomes: a test case for predicting lifestyles and emergence of pathogens.</title>
        <authorList>
            <person name="Haridas S."/>
            <person name="Albert R."/>
            <person name="Binder M."/>
            <person name="Bloem J."/>
            <person name="Labutti K."/>
            <person name="Salamov A."/>
            <person name="Andreopoulos B."/>
            <person name="Baker S."/>
            <person name="Barry K."/>
            <person name="Bills G."/>
            <person name="Bluhm B."/>
            <person name="Cannon C."/>
            <person name="Castanera R."/>
            <person name="Culley D."/>
            <person name="Daum C."/>
            <person name="Ezra D."/>
            <person name="Gonzalez J."/>
            <person name="Henrissat B."/>
            <person name="Kuo A."/>
            <person name="Liang C."/>
            <person name="Lipzen A."/>
            <person name="Lutzoni F."/>
            <person name="Magnuson J."/>
            <person name="Mondo S."/>
            <person name="Nolan M."/>
            <person name="Ohm R."/>
            <person name="Pangilinan J."/>
            <person name="Park H.-J."/>
            <person name="Ramirez L."/>
            <person name="Alfaro M."/>
            <person name="Sun H."/>
            <person name="Tritt A."/>
            <person name="Yoshinaga Y."/>
            <person name="Zwiers L.-H."/>
            <person name="Turgeon B."/>
            <person name="Goodwin S."/>
            <person name="Spatafora J."/>
            <person name="Crous P."/>
            <person name="Grigoriev I."/>
        </authorList>
    </citation>
    <scope>NUCLEOTIDE SEQUENCE</scope>
    <source>
        <strain evidence="2">CBS 161.51</strain>
    </source>
</reference>
<gene>
    <name evidence="2" type="ORF">EJ02DRAFT_439666</name>
</gene>
<feature type="compositionally biased region" description="Low complexity" evidence="1">
    <location>
        <begin position="1"/>
        <end position="12"/>
    </location>
</feature>
<dbReference type="AlphaFoldDB" id="A0A6A5S576"/>
<organism evidence="2 3">
    <name type="scientific">Clathrospora elynae</name>
    <dbReference type="NCBI Taxonomy" id="706981"/>
    <lineage>
        <taxon>Eukaryota</taxon>
        <taxon>Fungi</taxon>
        <taxon>Dikarya</taxon>
        <taxon>Ascomycota</taxon>
        <taxon>Pezizomycotina</taxon>
        <taxon>Dothideomycetes</taxon>
        <taxon>Pleosporomycetidae</taxon>
        <taxon>Pleosporales</taxon>
        <taxon>Diademaceae</taxon>
        <taxon>Clathrospora</taxon>
    </lineage>
</organism>
<feature type="compositionally biased region" description="Basic and acidic residues" evidence="1">
    <location>
        <begin position="136"/>
        <end position="149"/>
    </location>
</feature>
<proteinExistence type="predicted"/>
<sequence>MPPPQQARQSPPASKPPIPSDFKSPWIDKTAEACAAFLHAMPREENAYAEPVNRFLFTALTEFSKEDDTVLMCRVVLEHEEDESREDRNMPAKNEDGSIKVEFFPVATERVQMSMWTNDRLKFAEKMGNYQKSRMAKGEPDRSQGKRYW</sequence>
<accession>A0A6A5S576</accession>
<dbReference type="EMBL" id="ML976380">
    <property type="protein sequence ID" value="KAF1934760.1"/>
    <property type="molecule type" value="Genomic_DNA"/>
</dbReference>
<keyword evidence="3" id="KW-1185">Reference proteome</keyword>
<evidence type="ECO:0000313" key="2">
    <source>
        <dbReference type="EMBL" id="KAF1934760.1"/>
    </source>
</evidence>
<dbReference type="OrthoDB" id="5301876at2759"/>